<keyword evidence="5 6" id="KW-0472">Membrane</keyword>
<evidence type="ECO:0000256" key="3">
    <source>
        <dbReference type="ARBA" id="ARBA00022692"/>
    </source>
</evidence>
<dbReference type="Pfam" id="PF00902">
    <property type="entry name" value="TatC"/>
    <property type="match status" value="1"/>
</dbReference>
<reference evidence="7" key="1">
    <citation type="journal article" date="2017" name="J. Phycol.">
        <title>Analysis of chloroplast genomes and a supermatrix inform reclassification of the Rhodomelaceae (Rhodophyta).</title>
        <authorList>
            <person name="Diaz-Tapia P."/>
            <person name="Maggs C.A."/>
            <person name="West J.A."/>
            <person name="Verbruggen H."/>
        </authorList>
    </citation>
    <scope>NUCLEOTIDE SEQUENCE</scope>
    <source>
        <strain evidence="7">PD644</strain>
    </source>
</reference>
<evidence type="ECO:0000256" key="6">
    <source>
        <dbReference type="SAM" id="Phobius"/>
    </source>
</evidence>
<geneLocation type="chloroplast" evidence="7"/>
<dbReference type="GO" id="GO:0065002">
    <property type="term" value="P:intracellular protein transmembrane transport"/>
    <property type="evidence" value="ECO:0007669"/>
    <property type="project" value="TreeGrafter"/>
</dbReference>
<feature type="transmembrane region" description="Helical" evidence="6">
    <location>
        <begin position="27"/>
        <end position="45"/>
    </location>
</feature>
<dbReference type="RefSeq" id="YP_009395185.1">
    <property type="nucleotide sequence ID" value="NC_035276.1"/>
</dbReference>
<keyword evidence="7" id="KW-0150">Chloroplast</keyword>
<evidence type="ECO:0000256" key="2">
    <source>
        <dbReference type="ARBA" id="ARBA00008882"/>
    </source>
</evidence>
<dbReference type="PRINTS" id="PR01840">
    <property type="entry name" value="TATCFAMILY"/>
</dbReference>
<keyword evidence="3 6" id="KW-0812">Transmembrane</keyword>
<dbReference type="GO" id="GO:0033281">
    <property type="term" value="C:TAT protein transport complex"/>
    <property type="evidence" value="ECO:0007669"/>
    <property type="project" value="TreeGrafter"/>
</dbReference>
<proteinExistence type="inferred from homology"/>
<dbReference type="NCBIfam" id="TIGR00945">
    <property type="entry name" value="tatC"/>
    <property type="match status" value="1"/>
</dbReference>
<keyword evidence="7" id="KW-0934">Plastid</keyword>
<dbReference type="GeneID" id="33357169"/>
<dbReference type="InterPro" id="IPR002033">
    <property type="entry name" value="TatC"/>
</dbReference>
<comment type="subcellular location">
    <subcellularLocation>
        <location evidence="1">Membrane</location>
        <topology evidence="1">Multi-pass membrane protein</topology>
    </subcellularLocation>
</comment>
<feature type="transmembrane region" description="Helical" evidence="6">
    <location>
        <begin position="156"/>
        <end position="182"/>
    </location>
</feature>
<evidence type="ECO:0000256" key="4">
    <source>
        <dbReference type="ARBA" id="ARBA00022989"/>
    </source>
</evidence>
<dbReference type="GO" id="GO:0043953">
    <property type="term" value="P:protein transport by the Tat complex"/>
    <property type="evidence" value="ECO:0007669"/>
    <property type="project" value="TreeGrafter"/>
</dbReference>
<accession>A0A1Z1MDC7</accession>
<feature type="transmembrane region" description="Helical" evidence="6">
    <location>
        <begin position="76"/>
        <end position="98"/>
    </location>
</feature>
<feature type="transmembrane region" description="Helical" evidence="6">
    <location>
        <begin position="219"/>
        <end position="239"/>
    </location>
</feature>
<sequence length="242" mass="27675">MKNTDNKSQQNTNMPILGHLMELRHRIVLSFIVFSIVTTICLIYTKQITFILQEPALGIKFLQLAPGEYLFVSIKIALYSAIIISAPYTFYQIILFILPGLTKQESKYIIPIVIVSTILFFCGLMFSYKILIPITLRFLIQYGSDIVEPIWSFDEYFNFILLVLFSTGISFQLPILQIILGLTKTIKWQQMLKSWKYVTFTSTIVGAIVTPSTDPITQILMTLIILILYLSGIITLKVLDIK</sequence>
<gene>
    <name evidence="7" type="primary">tatC</name>
</gene>
<dbReference type="GO" id="GO:0009977">
    <property type="term" value="F:proton motive force dependent protein transmembrane transporter activity"/>
    <property type="evidence" value="ECO:0007669"/>
    <property type="project" value="TreeGrafter"/>
</dbReference>
<dbReference type="InterPro" id="IPR019820">
    <property type="entry name" value="Sec-indep_translocase_CS"/>
</dbReference>
<evidence type="ECO:0000256" key="1">
    <source>
        <dbReference type="ARBA" id="ARBA00004141"/>
    </source>
</evidence>
<dbReference type="AlphaFoldDB" id="A0A1Z1MDC7"/>
<dbReference type="EMBL" id="MF101430">
    <property type="protein sequence ID" value="ARW63953.1"/>
    <property type="molecule type" value="Genomic_DNA"/>
</dbReference>
<feature type="transmembrane region" description="Helical" evidence="6">
    <location>
        <begin position="110"/>
        <end position="136"/>
    </location>
</feature>
<dbReference type="HAMAP" id="MF_00902">
    <property type="entry name" value="TatC"/>
    <property type="match status" value="1"/>
</dbReference>
<protein>
    <submittedName>
        <fullName evidence="7">Sec-independent protein translocase component TatC</fullName>
    </submittedName>
</protein>
<dbReference type="PANTHER" id="PTHR30371:SF0">
    <property type="entry name" value="SEC-INDEPENDENT PROTEIN TRANSLOCASE PROTEIN TATC, CHLOROPLASTIC-RELATED"/>
    <property type="match status" value="1"/>
</dbReference>
<dbReference type="PROSITE" id="PS01218">
    <property type="entry name" value="TATC"/>
    <property type="match status" value="1"/>
</dbReference>
<feature type="transmembrane region" description="Helical" evidence="6">
    <location>
        <begin position="194"/>
        <end position="213"/>
    </location>
</feature>
<organism evidence="7">
    <name type="scientific">Alsidium seaforthii</name>
    <dbReference type="NCBI Taxonomy" id="2007182"/>
    <lineage>
        <taxon>Eukaryota</taxon>
        <taxon>Rhodophyta</taxon>
        <taxon>Florideophyceae</taxon>
        <taxon>Rhodymeniophycidae</taxon>
        <taxon>Ceramiales</taxon>
        <taxon>Rhodomelaceae</taxon>
        <taxon>Polysiphonioideae</taxon>
        <taxon>Alsidium</taxon>
    </lineage>
</organism>
<dbReference type="PANTHER" id="PTHR30371">
    <property type="entry name" value="SEC-INDEPENDENT PROTEIN TRANSLOCASE PROTEIN TATC"/>
    <property type="match status" value="1"/>
</dbReference>
<comment type="similarity">
    <text evidence="2">Belongs to the TatC family.</text>
</comment>
<name>A0A1Z1MDC7_9FLOR</name>
<keyword evidence="4 6" id="KW-1133">Transmembrane helix</keyword>
<evidence type="ECO:0000256" key="5">
    <source>
        <dbReference type="ARBA" id="ARBA00023136"/>
    </source>
</evidence>
<evidence type="ECO:0000313" key="7">
    <source>
        <dbReference type="EMBL" id="ARW63953.1"/>
    </source>
</evidence>